<dbReference type="Pfam" id="PF02706">
    <property type="entry name" value="Wzz"/>
    <property type="match status" value="1"/>
</dbReference>
<keyword evidence="5 7" id="KW-0472">Membrane</keyword>
<dbReference type="AlphaFoldDB" id="A0A809XDR9"/>
<dbReference type="PANTHER" id="PTHR32309:SF13">
    <property type="entry name" value="FERRIC ENTEROBACTIN TRANSPORT PROTEIN FEPE"/>
    <property type="match status" value="1"/>
</dbReference>
<evidence type="ECO:0000256" key="2">
    <source>
        <dbReference type="ARBA" id="ARBA00022475"/>
    </source>
</evidence>
<dbReference type="GO" id="GO:0005886">
    <property type="term" value="C:plasma membrane"/>
    <property type="evidence" value="ECO:0007669"/>
    <property type="project" value="UniProtKB-SubCell"/>
</dbReference>
<feature type="transmembrane region" description="Helical" evidence="7">
    <location>
        <begin position="45"/>
        <end position="67"/>
    </location>
</feature>
<dbReference type="EMBL" id="AP023094">
    <property type="protein sequence ID" value="BCE50495.1"/>
    <property type="molecule type" value="Genomic_DNA"/>
</dbReference>
<organism evidence="9">
    <name type="scientific">Bradyrhizobium diazoefficiens</name>
    <dbReference type="NCBI Taxonomy" id="1355477"/>
    <lineage>
        <taxon>Bacteria</taxon>
        <taxon>Pseudomonadati</taxon>
        <taxon>Pseudomonadota</taxon>
        <taxon>Alphaproteobacteria</taxon>
        <taxon>Hyphomicrobiales</taxon>
        <taxon>Nitrobacteraceae</taxon>
        <taxon>Bradyrhizobium</taxon>
    </lineage>
</organism>
<reference evidence="11" key="2">
    <citation type="submission" date="2020-05" db="EMBL/GenBank/DDBJ databases">
        <title>Complete genome sequence of Bradyrhizobium diazoefficiens XF10 isolated from soybean nodule.</title>
        <authorList>
            <person name="Noda R."/>
            <person name="Kakizaki K."/>
            <person name="Minamisawa K."/>
        </authorList>
    </citation>
    <scope>NUCLEOTIDE SEQUENCE</scope>
    <source>
        <strain evidence="11">XF10</strain>
    </source>
</reference>
<feature type="compositionally biased region" description="Basic and acidic residues" evidence="6">
    <location>
        <begin position="336"/>
        <end position="354"/>
    </location>
</feature>
<evidence type="ECO:0000256" key="7">
    <source>
        <dbReference type="SAM" id="Phobius"/>
    </source>
</evidence>
<name>A0A809XDR9_9BRAD</name>
<evidence type="ECO:0000313" key="9">
    <source>
        <dbReference type="EMBL" id="BCE24238.1"/>
    </source>
</evidence>
<comment type="subcellular location">
    <subcellularLocation>
        <location evidence="1">Cell membrane</location>
        <topology evidence="1">Multi-pass membrane protein</topology>
    </subcellularLocation>
</comment>
<reference evidence="10" key="3">
    <citation type="submission" date="2020-05" db="EMBL/GenBank/DDBJ databases">
        <title>Complete genome sequence of Bradyrhizobium diazoefficiens XF4 isolated from soybean nodule.</title>
        <authorList>
            <person name="Noda R."/>
            <person name="Kakizaki K."/>
            <person name="Minamisawa K."/>
        </authorList>
    </citation>
    <scope>NUCLEOTIDE SEQUENCE</scope>
    <source>
        <strain evidence="10">XF4</strain>
    </source>
</reference>
<accession>A0A809XDR9</accession>
<dbReference type="PANTHER" id="PTHR32309">
    <property type="entry name" value="TYROSINE-PROTEIN KINASE"/>
    <property type="match status" value="1"/>
</dbReference>
<keyword evidence="3 7" id="KW-0812">Transmembrane</keyword>
<evidence type="ECO:0000256" key="5">
    <source>
        <dbReference type="ARBA" id="ARBA00023136"/>
    </source>
</evidence>
<evidence type="ECO:0000256" key="4">
    <source>
        <dbReference type="ARBA" id="ARBA00022989"/>
    </source>
</evidence>
<dbReference type="RefSeq" id="WP_162603712.1">
    <property type="nucleotide sequence ID" value="NZ_CP029603.2"/>
</dbReference>
<evidence type="ECO:0000313" key="11">
    <source>
        <dbReference type="EMBL" id="BCE93998.1"/>
    </source>
</evidence>
<evidence type="ECO:0000256" key="1">
    <source>
        <dbReference type="ARBA" id="ARBA00004651"/>
    </source>
</evidence>
<feature type="transmembrane region" description="Helical" evidence="7">
    <location>
        <begin position="298"/>
        <end position="317"/>
    </location>
</feature>
<sequence length="369" mass="39793">MLQTNGTDNWVSRDNMPPEFRPGPAVSLAEVLAVLAFIRRNLFTMSLTCFAGLGIAILYLVTAVPTFTAKAQLLVNTKVTLVDSAAVSTVVESQIAIIKSESIASAVIEKLGLAQDPEFATGQVSGMISRLLGWSKPKTEANAARYAVEPFERKLSAKRIGPTYLVEITFDSRNPDRAAQILNAVAEKYITHQMDKASLQDEKWVTDRLNELSTQALAAEKALKDYDRNNKTKDAADSADTRDRLAAGAESAKNAYDNFRHVLRKTEATQQQSPPVFEASLVTGASPPLGASSPKPRIVLGIAIVGGLLLGIAIGMLRDLSDRIRTSGQKACPSAEDGRIERPLPDGIRPDHQFEPSAKAKPVRLTGSG</sequence>
<dbReference type="EMBL" id="AP023091">
    <property type="protein sequence ID" value="BCE24238.1"/>
    <property type="molecule type" value="Genomic_DNA"/>
</dbReference>
<keyword evidence="4 7" id="KW-1133">Transmembrane helix</keyword>
<evidence type="ECO:0000313" key="10">
    <source>
        <dbReference type="EMBL" id="BCE50495.1"/>
    </source>
</evidence>
<proteinExistence type="predicted"/>
<reference evidence="9" key="1">
    <citation type="submission" date="2020-05" db="EMBL/GenBank/DDBJ databases">
        <title>Complete genome sequence of Bradyrhizobium diazoefficiens XF1 isolated from soybean nodule.</title>
        <authorList>
            <person name="Noda R."/>
            <person name="Kakizaki K."/>
            <person name="Minamisawa K."/>
        </authorList>
    </citation>
    <scope>NUCLEOTIDE SEQUENCE</scope>
    <source>
        <strain evidence="9">XF1</strain>
    </source>
</reference>
<feature type="region of interest" description="Disordered" evidence="6">
    <location>
        <begin position="328"/>
        <end position="369"/>
    </location>
</feature>
<dbReference type="InterPro" id="IPR050445">
    <property type="entry name" value="Bact_polysacc_biosynth/exp"/>
</dbReference>
<feature type="domain" description="Polysaccharide chain length determinant N-terminal" evidence="8">
    <location>
        <begin position="34"/>
        <end position="111"/>
    </location>
</feature>
<gene>
    <name evidence="11" type="ORF">XF10B_67960</name>
    <name evidence="9" type="ORF">XF1B_69190</name>
    <name evidence="10" type="ORF">XF4B_68440</name>
</gene>
<dbReference type="EMBL" id="AP023099">
    <property type="protein sequence ID" value="BCE93998.1"/>
    <property type="molecule type" value="Genomic_DNA"/>
</dbReference>
<evidence type="ECO:0000259" key="8">
    <source>
        <dbReference type="Pfam" id="PF02706"/>
    </source>
</evidence>
<evidence type="ECO:0000256" key="3">
    <source>
        <dbReference type="ARBA" id="ARBA00022692"/>
    </source>
</evidence>
<dbReference type="GO" id="GO:0004713">
    <property type="term" value="F:protein tyrosine kinase activity"/>
    <property type="evidence" value="ECO:0007669"/>
    <property type="project" value="TreeGrafter"/>
</dbReference>
<keyword evidence="2" id="KW-1003">Cell membrane</keyword>
<evidence type="ECO:0000256" key="6">
    <source>
        <dbReference type="SAM" id="MobiDB-lite"/>
    </source>
</evidence>
<dbReference type="InterPro" id="IPR003856">
    <property type="entry name" value="LPS_length_determ_N"/>
</dbReference>
<protein>
    <recommendedName>
        <fullName evidence="8">Polysaccharide chain length determinant N-terminal domain-containing protein</fullName>
    </recommendedName>
</protein>